<sequence>MVNSEKVKACRLCLLMDVRMIEIDANLENSMKSMLGKDVINTDSFPPYICFECAAYVRKFKKFRDKCLIAQSILYTLLKSKNKITDQEIRSIDRKMLKLQSQLTYIKITSEESHREHLTTVKVEPEYIISDVIVEENIKNEVDSFVDDHNDALRSHCNDDSIPEVVNTQQLLIDNSKPNVTDKQVALTRAQEKAKARKRRFLEKMTPEQKELKRKKDLQYYHKRKAEKKKNIAEMPENQRTKLRELWRINSKKYRERKKRIEVPVVKNEVIIIPEIKKEAEVPEIKKEVEIPEIKSQIEIPEVKKEFILLPEIKNEVDFFDE</sequence>
<evidence type="ECO:0000259" key="2">
    <source>
        <dbReference type="PROSITE" id="PS51915"/>
    </source>
</evidence>
<dbReference type="Gene3D" id="3.40.1800.20">
    <property type="match status" value="1"/>
</dbReference>
<keyword evidence="1" id="KW-0863">Zinc-finger</keyword>
<feature type="binding site" evidence="1">
    <location>
        <position position="13"/>
    </location>
    <ligand>
        <name>Zn(2+)</name>
        <dbReference type="ChEBI" id="CHEBI:29105"/>
    </ligand>
</feature>
<dbReference type="PROSITE" id="PS51915">
    <property type="entry name" value="ZAD"/>
    <property type="match status" value="1"/>
</dbReference>
<feature type="binding site" evidence="1">
    <location>
        <position position="10"/>
    </location>
    <ligand>
        <name>Zn(2+)</name>
        <dbReference type="ChEBI" id="CHEBI:29105"/>
    </ligand>
</feature>
<dbReference type="RefSeq" id="XP_052755804.1">
    <property type="nucleotide sequence ID" value="XM_052899844.1"/>
</dbReference>
<keyword evidence="3" id="KW-1185">Reference proteome</keyword>
<evidence type="ECO:0000313" key="4">
    <source>
        <dbReference type="RefSeq" id="XP_052755804.1"/>
    </source>
</evidence>
<protein>
    <submittedName>
        <fullName evidence="4">Uncharacterized protein LOC128201806 isoform X2</fullName>
    </submittedName>
</protein>
<name>A0ABM3MWU8_GALME</name>
<dbReference type="GeneID" id="128201806"/>
<dbReference type="Proteomes" id="UP001652740">
    <property type="component" value="Unplaced"/>
</dbReference>
<proteinExistence type="predicted"/>
<accession>A0ABM3MWU8</accession>
<feature type="binding site" evidence="1">
    <location>
        <position position="50"/>
    </location>
    <ligand>
        <name>Zn(2+)</name>
        <dbReference type="ChEBI" id="CHEBI:29105"/>
    </ligand>
</feature>
<organism evidence="3 4">
    <name type="scientific">Galleria mellonella</name>
    <name type="common">Greater wax moth</name>
    <dbReference type="NCBI Taxonomy" id="7137"/>
    <lineage>
        <taxon>Eukaryota</taxon>
        <taxon>Metazoa</taxon>
        <taxon>Ecdysozoa</taxon>
        <taxon>Arthropoda</taxon>
        <taxon>Hexapoda</taxon>
        <taxon>Insecta</taxon>
        <taxon>Pterygota</taxon>
        <taxon>Neoptera</taxon>
        <taxon>Endopterygota</taxon>
        <taxon>Lepidoptera</taxon>
        <taxon>Glossata</taxon>
        <taxon>Ditrysia</taxon>
        <taxon>Pyraloidea</taxon>
        <taxon>Pyralidae</taxon>
        <taxon>Galleriinae</taxon>
        <taxon>Galleria</taxon>
    </lineage>
</organism>
<dbReference type="InterPro" id="IPR012934">
    <property type="entry name" value="Znf_AD"/>
</dbReference>
<dbReference type="Pfam" id="PF07776">
    <property type="entry name" value="zf-AD"/>
    <property type="match status" value="1"/>
</dbReference>
<evidence type="ECO:0000256" key="1">
    <source>
        <dbReference type="PROSITE-ProRule" id="PRU01263"/>
    </source>
</evidence>
<gene>
    <name evidence="4" type="primary">LOC128201806</name>
</gene>
<dbReference type="SUPFAM" id="SSF57716">
    <property type="entry name" value="Glucocorticoid receptor-like (DNA-binding domain)"/>
    <property type="match status" value="1"/>
</dbReference>
<feature type="domain" description="ZAD" evidence="2">
    <location>
        <begin position="8"/>
        <end position="77"/>
    </location>
</feature>
<reference evidence="4" key="1">
    <citation type="submission" date="2025-08" db="UniProtKB">
        <authorList>
            <consortium name="RefSeq"/>
        </authorList>
    </citation>
    <scope>IDENTIFICATION</scope>
    <source>
        <tissue evidence="4">Whole larvae</tissue>
    </source>
</reference>
<evidence type="ECO:0000313" key="3">
    <source>
        <dbReference type="Proteomes" id="UP001652740"/>
    </source>
</evidence>
<feature type="binding site" evidence="1">
    <location>
        <position position="53"/>
    </location>
    <ligand>
        <name>Zn(2+)</name>
        <dbReference type="ChEBI" id="CHEBI:29105"/>
    </ligand>
</feature>
<keyword evidence="1" id="KW-0479">Metal-binding</keyword>
<keyword evidence="1" id="KW-0862">Zinc</keyword>
<dbReference type="SMART" id="SM00868">
    <property type="entry name" value="zf-AD"/>
    <property type="match status" value="1"/>
</dbReference>